<protein>
    <submittedName>
        <fullName evidence="2">Uncharacterized protein</fullName>
    </submittedName>
</protein>
<evidence type="ECO:0000256" key="1">
    <source>
        <dbReference type="SAM" id="MobiDB-lite"/>
    </source>
</evidence>
<proteinExistence type="predicted"/>
<name>A0A198XGZ2_MORCA</name>
<feature type="region of interest" description="Disordered" evidence="1">
    <location>
        <begin position="37"/>
        <end position="65"/>
    </location>
</feature>
<dbReference type="AlphaFoldDB" id="A0A198XGZ2"/>
<gene>
    <name evidence="2" type="ORF">AO370_0726</name>
</gene>
<evidence type="ECO:0000313" key="2">
    <source>
        <dbReference type="EMBL" id="OAV26312.1"/>
    </source>
</evidence>
<dbReference type="Proteomes" id="UP000078295">
    <property type="component" value="Unassembled WGS sequence"/>
</dbReference>
<accession>A0A198XGZ2</accession>
<dbReference type="OrthoDB" id="9988631at2"/>
<reference evidence="2 3" key="1">
    <citation type="journal article" date="2016" name="Genome Biol. Evol.">
        <title>Comparative Genomic Analyses of the Moraxella catarrhalis Serosensitive and Seroresistant Lineages Demonstrate Their Independent Evolution.</title>
        <authorList>
            <person name="Earl J.P."/>
            <person name="de Vries S.P."/>
            <person name="Ahmed A."/>
            <person name="Powell E."/>
            <person name="Schultz M.P."/>
            <person name="Hermans P.W."/>
            <person name="Hill D.J."/>
            <person name="Zhou Z."/>
            <person name="Constantinidou C.I."/>
            <person name="Hu F.Z."/>
            <person name="Bootsma H.J."/>
            <person name="Ehrlich G.D."/>
        </authorList>
    </citation>
    <scope>NUCLEOTIDE SEQUENCE [LARGE SCALE GENOMIC DNA]</scope>
    <source>
        <strain evidence="2 3">F23</strain>
    </source>
</reference>
<comment type="caution">
    <text evidence="2">The sequence shown here is derived from an EMBL/GenBank/DDBJ whole genome shotgun (WGS) entry which is preliminary data.</text>
</comment>
<organism evidence="2 3">
    <name type="scientific">Moraxella catarrhalis</name>
    <name type="common">Branhamella catarrhalis</name>
    <dbReference type="NCBI Taxonomy" id="480"/>
    <lineage>
        <taxon>Bacteria</taxon>
        <taxon>Pseudomonadati</taxon>
        <taxon>Pseudomonadota</taxon>
        <taxon>Gammaproteobacteria</taxon>
        <taxon>Moraxellales</taxon>
        <taxon>Moraxellaceae</taxon>
        <taxon>Moraxella</taxon>
    </lineage>
</organism>
<dbReference type="RefSeq" id="WP_003663950.1">
    <property type="nucleotide sequence ID" value="NZ_CP010901.1"/>
</dbReference>
<evidence type="ECO:0000313" key="3">
    <source>
        <dbReference type="Proteomes" id="UP000078295"/>
    </source>
</evidence>
<sequence length="93" mass="10266">MAKKRRLGVKYGLDTLLSGTKVSRQVVDVIDDAKMVMADDNQPDDKPQAVSSTAESDTTHQSADDKAVSVLDNLPKYQQKQIALFWQFGLAEP</sequence>
<dbReference type="EMBL" id="LXHQ01000022">
    <property type="protein sequence ID" value="OAV26312.1"/>
    <property type="molecule type" value="Genomic_DNA"/>
</dbReference>
<feature type="compositionally biased region" description="Polar residues" evidence="1">
    <location>
        <begin position="49"/>
        <end position="61"/>
    </location>
</feature>